<evidence type="ECO:0000256" key="3">
    <source>
        <dbReference type="ARBA" id="ARBA00012628"/>
    </source>
</evidence>
<feature type="active site" description="Nucleophile" evidence="8">
    <location>
        <position position="182"/>
    </location>
</feature>
<evidence type="ECO:0000313" key="11">
    <source>
        <dbReference type="EMBL" id="KAL0484459.1"/>
    </source>
</evidence>
<evidence type="ECO:0000256" key="4">
    <source>
        <dbReference type="ARBA" id="ARBA00022670"/>
    </source>
</evidence>
<evidence type="ECO:0000256" key="6">
    <source>
        <dbReference type="ARBA" id="ARBA00022801"/>
    </source>
</evidence>
<comment type="similarity">
    <text evidence="2">Belongs to the peptidase C13 family.</text>
</comment>
<dbReference type="InterPro" id="IPR048501">
    <property type="entry name" value="Legum_prodom"/>
</dbReference>
<evidence type="ECO:0000256" key="8">
    <source>
        <dbReference type="PIRSR" id="PIRSR019663-1"/>
    </source>
</evidence>
<evidence type="ECO:0000259" key="10">
    <source>
        <dbReference type="Pfam" id="PF20985"/>
    </source>
</evidence>
<keyword evidence="4" id="KW-0645">Protease</keyword>
<dbReference type="GO" id="GO:0004197">
    <property type="term" value="F:cysteine-type endopeptidase activity"/>
    <property type="evidence" value="ECO:0007669"/>
    <property type="project" value="UniProtKB-EC"/>
</dbReference>
<dbReference type="PRINTS" id="PR00776">
    <property type="entry name" value="HEMOGLOBNASE"/>
</dbReference>
<evidence type="ECO:0000313" key="12">
    <source>
        <dbReference type="Proteomes" id="UP001431209"/>
    </source>
</evidence>
<organism evidence="11 12">
    <name type="scientific">Acrasis kona</name>
    <dbReference type="NCBI Taxonomy" id="1008807"/>
    <lineage>
        <taxon>Eukaryota</taxon>
        <taxon>Discoba</taxon>
        <taxon>Heterolobosea</taxon>
        <taxon>Tetramitia</taxon>
        <taxon>Eutetramitia</taxon>
        <taxon>Acrasidae</taxon>
        <taxon>Acrasis</taxon>
    </lineage>
</organism>
<keyword evidence="6" id="KW-0378">Hydrolase</keyword>
<evidence type="ECO:0000256" key="7">
    <source>
        <dbReference type="ARBA" id="ARBA00022807"/>
    </source>
</evidence>
<dbReference type="Pfam" id="PF01650">
    <property type="entry name" value="Peptidase_C13"/>
    <property type="match status" value="1"/>
</dbReference>
<dbReference type="InterPro" id="IPR046427">
    <property type="entry name" value="Legumain_prodom_sf"/>
</dbReference>
<dbReference type="InterPro" id="IPR001096">
    <property type="entry name" value="Peptidase_C13"/>
</dbReference>
<dbReference type="Proteomes" id="UP001431209">
    <property type="component" value="Unassembled WGS sequence"/>
</dbReference>
<evidence type="ECO:0000256" key="1">
    <source>
        <dbReference type="ARBA" id="ARBA00000810"/>
    </source>
</evidence>
<accession>A0AAW2Z560</accession>
<comment type="catalytic activity">
    <reaction evidence="1">
        <text>Hydrolysis of proteins and small molecule substrates at -Asn-|-Xaa- bonds.</text>
        <dbReference type="EC" id="3.4.22.34"/>
    </reaction>
</comment>
<dbReference type="EC" id="3.4.22.34" evidence="3"/>
<keyword evidence="5 9" id="KW-0732">Signal</keyword>
<feature type="chain" id="PRO_5043520309" description="legumain" evidence="9">
    <location>
        <begin position="22"/>
        <end position="442"/>
    </location>
</feature>
<dbReference type="PANTHER" id="PTHR12000">
    <property type="entry name" value="HEMOGLOBINASE FAMILY MEMBER"/>
    <property type="match status" value="1"/>
</dbReference>
<dbReference type="PANTHER" id="PTHR12000:SF42">
    <property type="entry name" value="LEGUMAIN"/>
    <property type="match status" value="1"/>
</dbReference>
<dbReference type="GO" id="GO:0005773">
    <property type="term" value="C:vacuole"/>
    <property type="evidence" value="ECO:0007669"/>
    <property type="project" value="GOC"/>
</dbReference>
<dbReference type="GO" id="GO:0006624">
    <property type="term" value="P:vacuolar protein processing"/>
    <property type="evidence" value="ECO:0007669"/>
    <property type="project" value="TreeGrafter"/>
</dbReference>
<dbReference type="FunFam" id="3.40.50.1460:FF:000006">
    <property type="entry name" value="Legumain"/>
    <property type="match status" value="1"/>
</dbReference>
<keyword evidence="7" id="KW-0788">Thiol protease</keyword>
<dbReference type="Gene3D" id="1.10.132.130">
    <property type="match status" value="1"/>
</dbReference>
<evidence type="ECO:0000256" key="5">
    <source>
        <dbReference type="ARBA" id="ARBA00022729"/>
    </source>
</evidence>
<reference evidence="11 12" key="1">
    <citation type="submission" date="2024-03" db="EMBL/GenBank/DDBJ databases">
        <title>The Acrasis kona genome and developmental transcriptomes reveal deep origins of eukaryotic multicellular pathways.</title>
        <authorList>
            <person name="Sheikh S."/>
            <person name="Fu C.-J."/>
            <person name="Brown M.W."/>
            <person name="Baldauf S.L."/>
        </authorList>
    </citation>
    <scope>NUCLEOTIDE SEQUENCE [LARGE SCALE GENOMIC DNA]</scope>
    <source>
        <strain evidence="11 12">ATCC MYA-3509</strain>
    </source>
</reference>
<proteinExistence type="inferred from homology"/>
<keyword evidence="12" id="KW-1185">Reference proteome</keyword>
<comment type="caution">
    <text evidence="11">The sequence shown here is derived from an EMBL/GenBank/DDBJ whole genome shotgun (WGS) entry which is preliminary data.</text>
</comment>
<feature type="active site" evidence="8">
    <location>
        <position position="141"/>
    </location>
</feature>
<evidence type="ECO:0000256" key="9">
    <source>
        <dbReference type="SAM" id="SignalP"/>
    </source>
</evidence>
<dbReference type="Gene3D" id="3.40.50.1460">
    <property type="match status" value="1"/>
</dbReference>
<dbReference type="PIRSF" id="PIRSF019663">
    <property type="entry name" value="Legumain"/>
    <property type="match status" value="1"/>
</dbReference>
<evidence type="ECO:0000256" key="2">
    <source>
        <dbReference type="ARBA" id="ARBA00009941"/>
    </source>
</evidence>
<dbReference type="Pfam" id="PF20985">
    <property type="entry name" value="Legum_prodom"/>
    <property type="match status" value="1"/>
</dbReference>
<dbReference type="GO" id="GO:0051603">
    <property type="term" value="P:proteolysis involved in protein catabolic process"/>
    <property type="evidence" value="ECO:0007669"/>
    <property type="project" value="TreeGrafter"/>
</dbReference>
<dbReference type="EMBL" id="JAOPGA020001043">
    <property type="protein sequence ID" value="KAL0484459.1"/>
    <property type="molecule type" value="Genomic_DNA"/>
</dbReference>
<feature type="domain" description="Legumain prodomain" evidence="10">
    <location>
        <begin position="387"/>
        <end position="437"/>
    </location>
</feature>
<dbReference type="AlphaFoldDB" id="A0AAW2Z560"/>
<sequence length="442" mass="49463">MRSFLLLSLAVVCALIATVQAGQNWAVLVAGSDGFYNYRHQSDVCHAYQVLKKKGIPDSNIIVFMKDDIANNPQNRHPGVIKNTDNGENVYPGVPKDYTGEDVTPQNFLNVLLGKDMNGVGSGKTLKSTSEDRVFIFFSDHGAPGLVAFPGKMLYAKDLIQVLTQMSKEKKFDQLVFYLEACESGSMFNKLLSDKLRIYATTAANPFESSYACDYNSEERAYLNDCYSFNFINDTEAVDVQKESLSEQFDVIKALTTQSHVCRYGDLSIAKQPIGNFLGNSFKYNYNGLFNRQRPVPAPKGTANRKGISSRDVKMDWLVRQVSAANDVYERTYFEKELAAHKRDQDVADTIFGAFSDAFELHKVREAREIRLNGSNDDRCTSDNAVDVDCIKSSVEEFEDACGKVNEASIKYVAYIRDACEAKVPSQIMGEQFKKTCSLLNH</sequence>
<gene>
    <name evidence="11" type="ORF">AKO1_005161</name>
</gene>
<feature type="signal peptide" evidence="9">
    <location>
        <begin position="1"/>
        <end position="21"/>
    </location>
</feature>
<name>A0AAW2Z560_9EUKA</name>
<protein>
    <recommendedName>
        <fullName evidence="3">legumain</fullName>
        <ecNumber evidence="3">3.4.22.34</ecNumber>
    </recommendedName>
</protein>